<dbReference type="EMBL" id="BMGZ01000003">
    <property type="protein sequence ID" value="GGI00021.1"/>
    <property type="molecule type" value="Genomic_DNA"/>
</dbReference>
<evidence type="ECO:0000313" key="4">
    <source>
        <dbReference type="Proteomes" id="UP000818603"/>
    </source>
</evidence>
<dbReference type="EMBL" id="VCJR02000003">
    <property type="protein sequence ID" value="NHK29192.1"/>
    <property type="molecule type" value="Genomic_DNA"/>
</dbReference>
<dbReference type="Gene3D" id="3.30.2000.20">
    <property type="match status" value="1"/>
</dbReference>
<dbReference type="Pfam" id="PF13554">
    <property type="entry name" value="Phage_tail_terminator_5"/>
    <property type="match status" value="1"/>
</dbReference>
<protein>
    <submittedName>
        <fullName evidence="1">Uncharacterized protein</fullName>
    </submittedName>
</protein>
<reference evidence="1" key="1">
    <citation type="journal article" date="2014" name="Int. J. Syst. Evol. Microbiol.">
        <title>Complete genome sequence of Corynebacterium casei LMG S-19264T (=DSM 44701T), isolated from a smear-ripened cheese.</title>
        <authorList>
            <consortium name="US DOE Joint Genome Institute (JGI-PGF)"/>
            <person name="Walter F."/>
            <person name="Albersmeier A."/>
            <person name="Kalinowski J."/>
            <person name="Ruckert C."/>
        </authorList>
    </citation>
    <scope>NUCLEOTIDE SEQUENCE</scope>
    <source>
        <strain evidence="1">CGMCC 1.14984</strain>
    </source>
</reference>
<dbReference type="InterPro" id="IPR025395">
    <property type="entry name" value="Phage_tail_terminator-like"/>
</dbReference>
<sequence length="140" mass="15157">MATGPEAVIADLLLEHMDGLTTTPATDKAWGNVDHKRGTKDYLEVAILPVRSEVPALAGVRRARGILQVTVAVKRNRGIVKAMELVSQVCDHCPSGTLLQSGDICVRFNSQSSPTAPLVERDEIRIPVSIPYQSLIEEGE</sequence>
<keyword evidence="4" id="KW-1185">Reference proteome</keyword>
<dbReference type="AlphaFoldDB" id="A0A8J3A592"/>
<reference evidence="2 4" key="2">
    <citation type="submission" date="2020-02" db="EMBL/GenBank/DDBJ databases">
        <title>Genome sequence of Parvularcula flava strain NH6-79.</title>
        <authorList>
            <person name="Abdul Karim M.H."/>
            <person name="Lam M.Q."/>
            <person name="Chen S.J."/>
            <person name="Yahya A."/>
            <person name="Shahir S."/>
            <person name="Shamsir M.S."/>
            <person name="Chong C.S."/>
        </authorList>
    </citation>
    <scope>NUCLEOTIDE SEQUENCE [LARGE SCALE GENOMIC DNA]</scope>
    <source>
        <strain evidence="2 4">NH6-79</strain>
    </source>
</reference>
<dbReference type="RefSeq" id="WP_155141969.1">
    <property type="nucleotide sequence ID" value="NZ_BMGZ01000003.1"/>
</dbReference>
<gene>
    <name evidence="2" type="ORF">FF098_014825</name>
    <name evidence="1" type="ORF">GCM10011355_27330</name>
</gene>
<organism evidence="1 3">
    <name type="scientific">Aquisalinus luteolus</name>
    <dbReference type="NCBI Taxonomy" id="1566827"/>
    <lineage>
        <taxon>Bacteria</taxon>
        <taxon>Pseudomonadati</taxon>
        <taxon>Pseudomonadota</taxon>
        <taxon>Alphaproteobacteria</taxon>
        <taxon>Parvularculales</taxon>
        <taxon>Parvularculaceae</taxon>
        <taxon>Aquisalinus</taxon>
    </lineage>
</organism>
<dbReference type="Proteomes" id="UP000818603">
    <property type="component" value="Unassembled WGS sequence"/>
</dbReference>
<dbReference type="Proteomes" id="UP000621856">
    <property type="component" value="Unassembled WGS sequence"/>
</dbReference>
<proteinExistence type="predicted"/>
<evidence type="ECO:0000313" key="3">
    <source>
        <dbReference type="Proteomes" id="UP000621856"/>
    </source>
</evidence>
<evidence type="ECO:0000313" key="2">
    <source>
        <dbReference type="EMBL" id="NHK29192.1"/>
    </source>
</evidence>
<evidence type="ECO:0000313" key="1">
    <source>
        <dbReference type="EMBL" id="GGI00021.1"/>
    </source>
</evidence>
<name>A0A8J3A592_9PROT</name>
<comment type="caution">
    <text evidence="1">The sequence shown here is derived from an EMBL/GenBank/DDBJ whole genome shotgun (WGS) entry which is preliminary data.</text>
</comment>
<reference evidence="1" key="3">
    <citation type="submission" date="2020-09" db="EMBL/GenBank/DDBJ databases">
        <authorList>
            <person name="Sun Q."/>
            <person name="Zhou Y."/>
        </authorList>
    </citation>
    <scope>NUCLEOTIDE SEQUENCE</scope>
    <source>
        <strain evidence="1">CGMCC 1.14984</strain>
    </source>
</reference>
<accession>A0A8J3A592</accession>